<accession>A0ACC1DK09</accession>
<organism evidence="1 2">
    <name type="scientific">Dendrolimus kikuchii</name>
    <dbReference type="NCBI Taxonomy" id="765133"/>
    <lineage>
        <taxon>Eukaryota</taxon>
        <taxon>Metazoa</taxon>
        <taxon>Ecdysozoa</taxon>
        <taxon>Arthropoda</taxon>
        <taxon>Hexapoda</taxon>
        <taxon>Insecta</taxon>
        <taxon>Pterygota</taxon>
        <taxon>Neoptera</taxon>
        <taxon>Endopterygota</taxon>
        <taxon>Lepidoptera</taxon>
        <taxon>Glossata</taxon>
        <taxon>Ditrysia</taxon>
        <taxon>Bombycoidea</taxon>
        <taxon>Lasiocampidae</taxon>
        <taxon>Dendrolimus</taxon>
    </lineage>
</organism>
<reference evidence="1 2" key="1">
    <citation type="journal article" date="2021" name="Front. Genet.">
        <title>Chromosome-Level Genome Assembly Reveals Significant Gene Expansion in the Toll and IMD Signaling Pathways of Dendrolimus kikuchii.</title>
        <authorList>
            <person name="Zhou J."/>
            <person name="Wu P."/>
            <person name="Xiong Z."/>
            <person name="Liu N."/>
            <person name="Zhao N."/>
            <person name="Ji M."/>
            <person name="Qiu Y."/>
            <person name="Yang B."/>
        </authorList>
    </citation>
    <scope>NUCLEOTIDE SEQUENCE [LARGE SCALE GENOMIC DNA]</scope>
    <source>
        <strain evidence="1">Ann1</strain>
    </source>
</reference>
<sequence length="564" mass="66266">MNKYPYFNEVNMKNTCCACLTVSDTVSPISSNDVITYRNIVQKITNLDMLLEMCLFCKWMLRKVSKFVLQCQKAQGLLYHTIVESKPFEPFTLSYTFTTYTQTHSIDDYESEMCSNDGIYDTDVYDDDKVPLVVFKRETGRDRDVKRKRKEEVKDEQKYIEVKQEDLKEETELQQELSKRNKRPKRELKNGFTSRMVQETDEYEVIKLTKEQVLQEMHEKSKELSYIKSPYKCEKCVKGFNFEDVLRNHNEKHCMENGSFQCDMCFQYCPSAVSLRGHVKSHTTRYKCKVCSTIRLSRQHLLEHHAITHTGQPTSYSCDTCSYTTNKRTVIQRHVRSHTMNQQHACHECGKLFKTIDSLRIHASRHERTRCYECDKCEKAFSYPCLLRKHATNSHHSDKHYCVECDVTFKSFESLRLHFKRAKKHRDESSYKHKCPHCPEVFFTSSSLSAHLTSVHGEAKRHGCGECPKWFSSKEALRSHHWKVHDSKGSREIRCDMCQRIFYRKSVLKVHMRTHTGERPHSCECGAAFAQRATLRAHRNAKHHKIQNDVIPSEMAIPNMPHET</sequence>
<gene>
    <name evidence="1" type="ORF">K1T71_000643</name>
</gene>
<keyword evidence="2" id="KW-1185">Reference proteome</keyword>
<comment type="caution">
    <text evidence="1">The sequence shown here is derived from an EMBL/GenBank/DDBJ whole genome shotgun (WGS) entry which is preliminary data.</text>
</comment>
<name>A0ACC1DK09_9NEOP</name>
<dbReference type="EMBL" id="CM034387">
    <property type="protein sequence ID" value="KAJ0184220.1"/>
    <property type="molecule type" value="Genomic_DNA"/>
</dbReference>
<proteinExistence type="predicted"/>
<protein>
    <submittedName>
        <fullName evidence="1">Uncharacterized protein</fullName>
    </submittedName>
</protein>
<evidence type="ECO:0000313" key="1">
    <source>
        <dbReference type="EMBL" id="KAJ0184220.1"/>
    </source>
</evidence>
<evidence type="ECO:0000313" key="2">
    <source>
        <dbReference type="Proteomes" id="UP000824533"/>
    </source>
</evidence>
<dbReference type="Proteomes" id="UP000824533">
    <property type="component" value="Linkage Group LG01"/>
</dbReference>